<dbReference type="InterPro" id="IPR014748">
    <property type="entry name" value="Enoyl-CoA_hydra_C"/>
</dbReference>
<evidence type="ECO:0000256" key="1">
    <source>
        <dbReference type="ARBA" id="ARBA00005254"/>
    </source>
</evidence>
<dbReference type="PANTHER" id="PTHR42964">
    <property type="entry name" value="ENOYL-COA HYDRATASE"/>
    <property type="match status" value="1"/>
</dbReference>
<dbReference type="PANTHER" id="PTHR42964:SF1">
    <property type="entry name" value="POLYKETIDE BIOSYNTHESIS ENOYL-COA HYDRATASE PKSH-RELATED"/>
    <property type="match status" value="1"/>
</dbReference>
<dbReference type="InterPro" id="IPR029045">
    <property type="entry name" value="ClpP/crotonase-like_dom_sf"/>
</dbReference>
<dbReference type="SUPFAM" id="SSF52096">
    <property type="entry name" value="ClpP/crotonase"/>
    <property type="match status" value="1"/>
</dbReference>
<dbReference type="InterPro" id="IPR001753">
    <property type="entry name" value="Enoyl-CoA_hydra/iso"/>
</dbReference>
<accession>A0A239C9I4</accession>
<protein>
    <submittedName>
        <fullName evidence="2">Enoyl-CoA hydratase/carnithine racemase</fullName>
    </submittedName>
</protein>
<name>A0A239C9I4_9SPHN</name>
<evidence type="ECO:0000313" key="3">
    <source>
        <dbReference type="Proteomes" id="UP000198281"/>
    </source>
</evidence>
<dbReference type="Proteomes" id="UP000198281">
    <property type="component" value="Unassembled WGS sequence"/>
</dbReference>
<gene>
    <name evidence="2" type="ORF">SAMN06295912_10245</name>
</gene>
<evidence type="ECO:0000313" key="2">
    <source>
        <dbReference type="EMBL" id="SNS16023.1"/>
    </source>
</evidence>
<comment type="similarity">
    <text evidence="1">Belongs to the enoyl-CoA hydratase/isomerase family.</text>
</comment>
<dbReference type="AlphaFoldDB" id="A0A239C9I4"/>
<organism evidence="2 3">
    <name type="scientific">Edaphosphingomonas laterariae</name>
    <dbReference type="NCBI Taxonomy" id="861865"/>
    <lineage>
        <taxon>Bacteria</taxon>
        <taxon>Pseudomonadati</taxon>
        <taxon>Pseudomonadota</taxon>
        <taxon>Alphaproteobacteria</taxon>
        <taxon>Sphingomonadales</taxon>
        <taxon>Rhizorhabdaceae</taxon>
        <taxon>Edaphosphingomonas</taxon>
    </lineage>
</organism>
<dbReference type="Gene3D" id="3.90.226.10">
    <property type="entry name" value="2-enoyl-CoA Hydratase, Chain A, domain 1"/>
    <property type="match status" value="1"/>
</dbReference>
<dbReference type="GO" id="GO:0003824">
    <property type="term" value="F:catalytic activity"/>
    <property type="evidence" value="ECO:0007669"/>
    <property type="project" value="UniProtKB-ARBA"/>
</dbReference>
<sequence>MSGGERQNMPAYETLDYAMDDGIVVITLARPERHNALNSVMDRELPLAWRRFEEDPEARVAIITGSGRAFCVGADLADLPRQDETVDIDAIRWTSLQNRVWKPVIAAVNGMACGGGLHFVADSDIVLAADHATFFDPHVAVGLASVMEPICLARRMPLGAVLRLALVGGSERLSAGEALRLGMVDEVLAPDRLMARARELAALIKRHSPSALKRSKQAIWEAQELGLTDALKQGWRHIEAQMAHPDVSEGAQAFLERRPAQWRPYEPDGEV</sequence>
<dbReference type="GO" id="GO:0008300">
    <property type="term" value="P:isoprenoid catabolic process"/>
    <property type="evidence" value="ECO:0007669"/>
    <property type="project" value="TreeGrafter"/>
</dbReference>
<reference evidence="3" key="1">
    <citation type="submission" date="2017-06" db="EMBL/GenBank/DDBJ databases">
        <authorList>
            <person name="Varghese N."/>
            <person name="Submissions S."/>
        </authorList>
    </citation>
    <scope>NUCLEOTIDE SEQUENCE [LARGE SCALE GENOMIC DNA]</scope>
    <source>
        <strain evidence="3">LNB2</strain>
    </source>
</reference>
<keyword evidence="3" id="KW-1185">Reference proteome</keyword>
<dbReference type="EMBL" id="FZOS01000002">
    <property type="protein sequence ID" value="SNS16023.1"/>
    <property type="molecule type" value="Genomic_DNA"/>
</dbReference>
<dbReference type="InterPro" id="IPR051683">
    <property type="entry name" value="Enoyl-CoA_Hydratase/Isomerase"/>
</dbReference>
<dbReference type="CDD" id="cd06558">
    <property type="entry name" value="crotonase-like"/>
    <property type="match status" value="1"/>
</dbReference>
<dbReference type="Pfam" id="PF00378">
    <property type="entry name" value="ECH_1"/>
    <property type="match status" value="1"/>
</dbReference>
<dbReference type="Gene3D" id="1.10.12.10">
    <property type="entry name" value="Lyase 2-enoyl-coa Hydratase, Chain A, domain 2"/>
    <property type="match status" value="1"/>
</dbReference>
<proteinExistence type="inferred from homology"/>